<comment type="caution">
    <text evidence="2">The sequence shown here is derived from an EMBL/GenBank/DDBJ whole genome shotgun (WGS) entry which is preliminary data.</text>
</comment>
<evidence type="ECO:0008006" key="3">
    <source>
        <dbReference type="Google" id="ProtNLM"/>
    </source>
</evidence>
<protein>
    <recommendedName>
        <fullName evidence="3">Conjugal transfer protein TrbJ</fullName>
    </recommendedName>
</protein>
<evidence type="ECO:0000256" key="1">
    <source>
        <dbReference type="SAM" id="Coils"/>
    </source>
</evidence>
<accession>E6QMV3</accession>
<sequence length="240" mass="25186">MRKIDKILIAAGLILGLMAPASAQWAVLDVANLAQNYATAAQTLEQYITQLQELQNSYQQLQALGKDGPVSNNTLNQVQYGLQTSQALEQALGNGQNAAQNLTAAYGASGSGSFAGWISSLNQQGSLQGQSVNNLAQAAVSSNQAVSDAQKQWYAANSSIDAAAGTRAQLTIVNRSLMTLIQQNQATNQALSALVANEAQKTAQQDAPTMSGAQQAAEQALQNNIQNGNNWMTQTYGGSP</sequence>
<feature type="coiled-coil region" evidence="1">
    <location>
        <begin position="37"/>
        <end position="64"/>
    </location>
</feature>
<dbReference type="AlphaFoldDB" id="E6QMV3"/>
<organism evidence="2">
    <name type="scientific">mine drainage metagenome</name>
    <dbReference type="NCBI Taxonomy" id="410659"/>
    <lineage>
        <taxon>unclassified sequences</taxon>
        <taxon>metagenomes</taxon>
        <taxon>ecological metagenomes</taxon>
    </lineage>
</organism>
<reference evidence="2" key="1">
    <citation type="submission" date="2009-10" db="EMBL/GenBank/DDBJ databases">
        <title>Diversity of trophic interactions inside an arsenic-rich microbial ecosystem.</title>
        <authorList>
            <person name="Bertin P.N."/>
            <person name="Heinrich-Salmeron A."/>
            <person name="Pelletier E."/>
            <person name="Goulhen-Chollet F."/>
            <person name="Arsene-Ploetze F."/>
            <person name="Gallien S."/>
            <person name="Calteau A."/>
            <person name="Vallenet D."/>
            <person name="Casiot C."/>
            <person name="Chane-Woon-Ming B."/>
            <person name="Giloteaux L."/>
            <person name="Barakat M."/>
            <person name="Bonnefoy V."/>
            <person name="Bruneel O."/>
            <person name="Chandler M."/>
            <person name="Cleiss J."/>
            <person name="Duran R."/>
            <person name="Elbaz-Poulichet F."/>
            <person name="Fonknechten N."/>
            <person name="Lauga B."/>
            <person name="Mornico D."/>
            <person name="Ortet P."/>
            <person name="Schaeffer C."/>
            <person name="Siguier P."/>
            <person name="Alexander Thil Smith A."/>
            <person name="Van Dorsselaer A."/>
            <person name="Weissenbach J."/>
            <person name="Medigue C."/>
            <person name="Le Paslier D."/>
        </authorList>
    </citation>
    <scope>NUCLEOTIDE SEQUENCE</scope>
</reference>
<gene>
    <name evidence="2" type="ORF">CARN6_2056</name>
</gene>
<proteinExistence type="predicted"/>
<keyword evidence="1" id="KW-0175">Coiled coil</keyword>
<dbReference type="EMBL" id="CABQ01000240">
    <property type="protein sequence ID" value="CBI08574.1"/>
    <property type="molecule type" value="Genomic_DNA"/>
</dbReference>
<name>E6QMV3_9ZZZZ</name>
<evidence type="ECO:0000313" key="2">
    <source>
        <dbReference type="EMBL" id="CBI08574.1"/>
    </source>
</evidence>